<comment type="caution">
    <text evidence="1">The sequence shown here is derived from an EMBL/GenBank/DDBJ whole genome shotgun (WGS) entry which is preliminary data.</text>
</comment>
<dbReference type="Proteomes" id="UP001154282">
    <property type="component" value="Unassembled WGS sequence"/>
</dbReference>
<evidence type="ECO:0000313" key="2">
    <source>
        <dbReference type="Proteomes" id="UP001154282"/>
    </source>
</evidence>
<accession>A0AAV0IVK2</accession>
<feature type="non-terminal residue" evidence="1">
    <location>
        <position position="140"/>
    </location>
</feature>
<sequence>MTTIVRLEGRQWAPVMVLAIAFSIRKKEVIPRPTTNICKKKIASRKSCGTYQCRPRHDSGASCCWYRFPEVAEATRVAHCSLALSRVPSIVDRNEESSCIGEPDDDVIEIRSSISHWLLFPAGFFPADLRLDRSLIMAVG</sequence>
<protein>
    <recommendedName>
        <fullName evidence="3">Secreted protein</fullName>
    </recommendedName>
</protein>
<keyword evidence="2" id="KW-1185">Reference proteome</keyword>
<evidence type="ECO:0000313" key="1">
    <source>
        <dbReference type="EMBL" id="CAI0401443.1"/>
    </source>
</evidence>
<organism evidence="1 2">
    <name type="scientific">Linum tenue</name>
    <dbReference type="NCBI Taxonomy" id="586396"/>
    <lineage>
        <taxon>Eukaryota</taxon>
        <taxon>Viridiplantae</taxon>
        <taxon>Streptophyta</taxon>
        <taxon>Embryophyta</taxon>
        <taxon>Tracheophyta</taxon>
        <taxon>Spermatophyta</taxon>
        <taxon>Magnoliopsida</taxon>
        <taxon>eudicotyledons</taxon>
        <taxon>Gunneridae</taxon>
        <taxon>Pentapetalae</taxon>
        <taxon>rosids</taxon>
        <taxon>fabids</taxon>
        <taxon>Malpighiales</taxon>
        <taxon>Linaceae</taxon>
        <taxon>Linum</taxon>
    </lineage>
</organism>
<proteinExistence type="predicted"/>
<dbReference type="EMBL" id="CAMGYJ010000004">
    <property type="protein sequence ID" value="CAI0401443.1"/>
    <property type="molecule type" value="Genomic_DNA"/>
</dbReference>
<reference evidence="1" key="1">
    <citation type="submission" date="2022-08" db="EMBL/GenBank/DDBJ databases">
        <authorList>
            <person name="Gutierrez-Valencia J."/>
        </authorList>
    </citation>
    <scope>NUCLEOTIDE SEQUENCE</scope>
</reference>
<gene>
    <name evidence="1" type="ORF">LITE_LOCUS11204</name>
</gene>
<evidence type="ECO:0008006" key="3">
    <source>
        <dbReference type="Google" id="ProtNLM"/>
    </source>
</evidence>
<name>A0AAV0IVK2_9ROSI</name>
<dbReference type="AlphaFoldDB" id="A0AAV0IVK2"/>